<comment type="caution">
    <text evidence="1">The sequence shown here is derived from an EMBL/GenBank/DDBJ whole genome shotgun (WGS) entry which is preliminary data.</text>
</comment>
<gene>
    <name evidence="1" type="ORF">E2493_18745</name>
</gene>
<dbReference type="GO" id="GO:0032259">
    <property type="term" value="P:methylation"/>
    <property type="evidence" value="ECO:0007669"/>
    <property type="project" value="UniProtKB-KW"/>
</dbReference>
<name>A0A4Y8ZL53_9SPHN</name>
<dbReference type="SUPFAM" id="SSF53335">
    <property type="entry name" value="S-adenosyl-L-methionine-dependent methyltransferases"/>
    <property type="match status" value="1"/>
</dbReference>
<evidence type="ECO:0000313" key="1">
    <source>
        <dbReference type="EMBL" id="TFI56718.1"/>
    </source>
</evidence>
<dbReference type="Pfam" id="PF13489">
    <property type="entry name" value="Methyltransf_23"/>
    <property type="match status" value="1"/>
</dbReference>
<protein>
    <submittedName>
        <fullName evidence="1">Methyltransferase domain-containing protein</fullName>
    </submittedName>
</protein>
<organism evidence="1 2">
    <name type="scientific">Sphingomonas parva</name>
    <dbReference type="NCBI Taxonomy" id="2555898"/>
    <lineage>
        <taxon>Bacteria</taxon>
        <taxon>Pseudomonadati</taxon>
        <taxon>Pseudomonadota</taxon>
        <taxon>Alphaproteobacteria</taxon>
        <taxon>Sphingomonadales</taxon>
        <taxon>Sphingomonadaceae</taxon>
        <taxon>Sphingomonas</taxon>
    </lineage>
</organism>
<proteinExistence type="predicted"/>
<keyword evidence="1" id="KW-0808">Transferase</keyword>
<dbReference type="PANTHER" id="PTHR43861:SF6">
    <property type="entry name" value="METHYLTRANSFERASE TYPE 11"/>
    <property type="match status" value="1"/>
</dbReference>
<dbReference type="EMBL" id="SPDV01000057">
    <property type="protein sequence ID" value="TFI56718.1"/>
    <property type="molecule type" value="Genomic_DNA"/>
</dbReference>
<dbReference type="OrthoDB" id="21342at2"/>
<dbReference type="Proteomes" id="UP000298213">
    <property type="component" value="Unassembled WGS sequence"/>
</dbReference>
<sequence>MSNSCLLCGGPPGGAAFPYAMRWQDTLYVYRGCRRCGASFVAPVPSAEVLAGLFHPDVYHAAFYPVAEPTPAQRQVAREIAERVGRGRSLLGFGCANGAFLLAAAAEGLEAEGVEGSAEAAAMAQRSCGHLVRTIEQLALSGQTYDVIHIADVLGHLPDPRATLRRLEAHLAPGGLFVIEGPLERQHSPVYYAASFFGWLKYRLLRRPPPEGPPYHLSLASLASQKHLFDLLGYHCLSLSVSETGWPFVGAEGPGIGARLKRGVAGLALRLSAGPVGRRFALGNRFRAWLRPGCGSPAIARPEPGAAAERPEAWR</sequence>
<keyword evidence="2" id="KW-1185">Reference proteome</keyword>
<dbReference type="RefSeq" id="WP_135089956.1">
    <property type="nucleotide sequence ID" value="NZ_SPDV01000057.1"/>
</dbReference>
<accession>A0A4Y8ZL53</accession>
<evidence type="ECO:0000313" key="2">
    <source>
        <dbReference type="Proteomes" id="UP000298213"/>
    </source>
</evidence>
<reference evidence="1 2" key="1">
    <citation type="submission" date="2019-03" db="EMBL/GenBank/DDBJ databases">
        <title>Genome sequence of Sphingomonas sp. 17J27-24.</title>
        <authorList>
            <person name="Kim M."/>
            <person name="Maeng S."/>
            <person name="Sathiyaraj S."/>
        </authorList>
    </citation>
    <scope>NUCLEOTIDE SEQUENCE [LARGE SCALE GENOMIC DNA]</scope>
    <source>
        <strain evidence="1 2">17J27-24</strain>
    </source>
</reference>
<keyword evidence="1" id="KW-0489">Methyltransferase</keyword>
<dbReference type="AlphaFoldDB" id="A0A4Y8ZL53"/>
<dbReference type="Gene3D" id="3.40.50.150">
    <property type="entry name" value="Vaccinia Virus protein VP39"/>
    <property type="match status" value="1"/>
</dbReference>
<dbReference type="GO" id="GO:0008168">
    <property type="term" value="F:methyltransferase activity"/>
    <property type="evidence" value="ECO:0007669"/>
    <property type="project" value="UniProtKB-KW"/>
</dbReference>
<dbReference type="PANTHER" id="PTHR43861">
    <property type="entry name" value="TRANS-ACONITATE 2-METHYLTRANSFERASE-RELATED"/>
    <property type="match status" value="1"/>
</dbReference>
<dbReference type="InterPro" id="IPR029063">
    <property type="entry name" value="SAM-dependent_MTases_sf"/>
</dbReference>